<dbReference type="PANTHER" id="PTHR47623">
    <property type="entry name" value="OS09G0287300 PROTEIN"/>
    <property type="match status" value="1"/>
</dbReference>
<dbReference type="InterPro" id="IPR029033">
    <property type="entry name" value="His_PPase_superfam"/>
</dbReference>
<reference evidence="2" key="1">
    <citation type="submission" date="2020-09" db="EMBL/GenBank/DDBJ databases">
        <title>Hoyosella lacisalsi sp. nov., a halotolerant actinobacterium isolated from soil of Lake Gudzhirganskoe.</title>
        <authorList>
            <person name="Yang Q."/>
            <person name="Guo P.Y."/>
            <person name="Liu S.W."/>
            <person name="Li F.N."/>
            <person name="Sun C.H."/>
        </authorList>
    </citation>
    <scope>NUCLEOTIDE SEQUENCE</scope>
    <source>
        <strain evidence="2">G463</strain>
    </source>
</reference>
<comment type="caution">
    <text evidence="2">The sequence shown here is derived from an EMBL/GenBank/DDBJ whole genome shotgun (WGS) entry which is preliminary data.</text>
</comment>
<dbReference type="RefSeq" id="WP_192040294.1">
    <property type="nucleotide sequence ID" value="NZ_JACYWE010000011.1"/>
</dbReference>
<sequence>MDTGRTLIFLRHGKSAYPPATSDHDRPLADRGEREAALAGDWLREHAPRIDLVLCSTSRRTRDTLAAARIDAPVTFVPELYGADEQSIIEEIGLVEPSIQAILVIGHWPGIPDATLYLAANDTGEAAGRIRAKYPTSALAVLTTKHDWDKLAAGSCTLVTFHVPR</sequence>
<organism evidence="2 3">
    <name type="scientific">Lolliginicoccus lacisalsi</name>
    <dbReference type="NCBI Taxonomy" id="2742202"/>
    <lineage>
        <taxon>Bacteria</taxon>
        <taxon>Bacillati</taxon>
        <taxon>Actinomycetota</taxon>
        <taxon>Actinomycetes</taxon>
        <taxon>Mycobacteriales</taxon>
        <taxon>Hoyosellaceae</taxon>
        <taxon>Lolliginicoccus</taxon>
    </lineage>
</organism>
<dbReference type="CDD" id="cd07067">
    <property type="entry name" value="HP_PGM_like"/>
    <property type="match status" value="1"/>
</dbReference>
<accession>A0A927PMC7</accession>
<feature type="binding site" evidence="1">
    <location>
        <position position="60"/>
    </location>
    <ligand>
        <name>substrate</name>
    </ligand>
</feature>
<dbReference type="AlphaFoldDB" id="A0A927PMC7"/>
<dbReference type="EMBL" id="JACYWE010000011">
    <property type="protein sequence ID" value="MBD8507828.1"/>
    <property type="molecule type" value="Genomic_DNA"/>
</dbReference>
<protein>
    <submittedName>
        <fullName evidence="2">Histidine phosphatase family protein</fullName>
    </submittedName>
</protein>
<gene>
    <name evidence="2" type="ORF">HT102_15165</name>
</gene>
<name>A0A927PMC7_9ACTN</name>
<dbReference type="Gene3D" id="3.40.50.1240">
    <property type="entry name" value="Phosphoglycerate mutase-like"/>
    <property type="match status" value="1"/>
</dbReference>
<evidence type="ECO:0000313" key="2">
    <source>
        <dbReference type="EMBL" id="MBD8507828.1"/>
    </source>
</evidence>
<proteinExistence type="predicted"/>
<dbReference type="SMART" id="SM00855">
    <property type="entry name" value="PGAM"/>
    <property type="match status" value="1"/>
</dbReference>
<keyword evidence="3" id="KW-1185">Reference proteome</keyword>
<dbReference type="Pfam" id="PF00300">
    <property type="entry name" value="His_Phos_1"/>
    <property type="match status" value="1"/>
</dbReference>
<evidence type="ECO:0000256" key="1">
    <source>
        <dbReference type="PIRSR" id="PIRSR613078-2"/>
    </source>
</evidence>
<dbReference type="Proteomes" id="UP000642993">
    <property type="component" value="Unassembled WGS sequence"/>
</dbReference>
<dbReference type="InterPro" id="IPR013078">
    <property type="entry name" value="His_Pase_superF_clade-1"/>
</dbReference>
<dbReference type="PANTHER" id="PTHR47623:SF1">
    <property type="entry name" value="OS09G0287300 PROTEIN"/>
    <property type="match status" value="1"/>
</dbReference>
<evidence type="ECO:0000313" key="3">
    <source>
        <dbReference type="Proteomes" id="UP000642993"/>
    </source>
</evidence>
<dbReference type="SUPFAM" id="SSF53254">
    <property type="entry name" value="Phosphoglycerate mutase-like"/>
    <property type="match status" value="1"/>
</dbReference>